<dbReference type="AlphaFoldDB" id="A0A066UA94"/>
<dbReference type="InterPro" id="IPR009003">
    <property type="entry name" value="Peptidase_S1_PA"/>
</dbReference>
<dbReference type="Pfam" id="PF13365">
    <property type="entry name" value="Trypsin_2"/>
    <property type="match status" value="1"/>
</dbReference>
<comment type="catalytic activity">
    <reaction evidence="1">
        <text>Acts on substrates that are at least partially unfolded. The cleavage site P1 residue is normally between a pair of hydrophobic residues, such as Val-|-Val.</text>
        <dbReference type="EC" id="3.4.21.107"/>
    </reaction>
</comment>
<evidence type="ECO:0000256" key="12">
    <source>
        <dbReference type="ARBA" id="ARBA00032850"/>
    </source>
</evidence>
<accession>A0A066UA94</accession>
<keyword evidence="8" id="KW-0574">Periplasm</keyword>
<dbReference type="eggNOG" id="COG0265">
    <property type="taxonomic scope" value="Bacteria"/>
</dbReference>
<dbReference type="InterPro" id="IPR001478">
    <property type="entry name" value="PDZ"/>
</dbReference>
<evidence type="ECO:0000256" key="5">
    <source>
        <dbReference type="ARBA" id="ARBA00013035"/>
    </source>
</evidence>
<evidence type="ECO:0000256" key="11">
    <source>
        <dbReference type="ARBA" id="ARBA00023016"/>
    </source>
</evidence>
<dbReference type="GO" id="GO:0006508">
    <property type="term" value="P:proteolysis"/>
    <property type="evidence" value="ECO:0007669"/>
    <property type="project" value="UniProtKB-KW"/>
</dbReference>
<evidence type="ECO:0000313" key="15">
    <source>
        <dbReference type="EMBL" id="KDN24356.1"/>
    </source>
</evidence>
<reference evidence="15 16" key="1">
    <citation type="journal article" date="2014" name="Genome Announc.">
        <title>Draft Genome Sequence of Moraxella bovoculi Strain 237T (ATCC BAA-1259T) Isolated from a Calf with Infectious Bovine Keratoconjunctivitis.</title>
        <authorList>
            <person name="Calcutt M.J."/>
            <person name="Foecking M.F."/>
            <person name="Martin N.T."/>
            <person name="Mhlanga-Mutangadura T."/>
            <person name="Reilly T.J."/>
        </authorList>
    </citation>
    <scope>NUCLEOTIDE SEQUENCE [LARGE SCALE GENOMIC DNA]</scope>
    <source>
        <strain evidence="15 16">237</strain>
    </source>
</reference>
<keyword evidence="11" id="KW-0346">Stress response</keyword>
<dbReference type="Gene3D" id="2.30.42.10">
    <property type="match status" value="2"/>
</dbReference>
<keyword evidence="10" id="KW-0720">Serine protease</keyword>
<evidence type="ECO:0000256" key="4">
    <source>
        <dbReference type="ARBA" id="ARBA00010541"/>
    </source>
</evidence>
<dbReference type="OrthoDB" id="9758917at2"/>
<comment type="similarity">
    <text evidence="4">Belongs to the peptidase S1C family.</text>
</comment>
<feature type="signal peptide" evidence="13">
    <location>
        <begin position="1"/>
        <end position="36"/>
    </location>
</feature>
<evidence type="ECO:0000256" key="9">
    <source>
        <dbReference type="ARBA" id="ARBA00022801"/>
    </source>
</evidence>
<evidence type="ECO:0000313" key="16">
    <source>
        <dbReference type="Proteomes" id="UP000035860"/>
    </source>
</evidence>
<dbReference type="EMBL" id="AOMT01000043">
    <property type="protein sequence ID" value="KDN24356.1"/>
    <property type="molecule type" value="Genomic_DNA"/>
</dbReference>
<evidence type="ECO:0000256" key="2">
    <source>
        <dbReference type="ARBA" id="ARBA00002610"/>
    </source>
</evidence>
<dbReference type="SUPFAM" id="SSF50156">
    <property type="entry name" value="PDZ domain-like"/>
    <property type="match status" value="2"/>
</dbReference>
<feature type="domain" description="PDZ" evidence="14">
    <location>
        <begin position="270"/>
        <end position="324"/>
    </location>
</feature>
<comment type="function">
    <text evidence="2">Might be efficient in the degradation of transiently denatured and unfolded proteins which accumulate in the periplasm following stress conditions.</text>
</comment>
<dbReference type="Pfam" id="PF00595">
    <property type="entry name" value="PDZ"/>
    <property type="match status" value="1"/>
</dbReference>
<evidence type="ECO:0000256" key="8">
    <source>
        <dbReference type="ARBA" id="ARBA00022764"/>
    </source>
</evidence>
<keyword evidence="7" id="KW-0645">Protease</keyword>
<dbReference type="EC" id="3.4.21.107" evidence="5"/>
<proteinExistence type="inferred from homology"/>
<dbReference type="PANTHER" id="PTHR22939">
    <property type="entry name" value="SERINE PROTEASE FAMILY S1C HTRA-RELATED"/>
    <property type="match status" value="1"/>
</dbReference>
<dbReference type="InterPro" id="IPR001940">
    <property type="entry name" value="Peptidase_S1C"/>
</dbReference>
<feature type="chain" id="PRO_5001627037" description="Probable periplasmic serine endoprotease DegP-like" evidence="13">
    <location>
        <begin position="37"/>
        <end position="470"/>
    </location>
</feature>
<dbReference type="Proteomes" id="UP000035860">
    <property type="component" value="Unassembled WGS sequence"/>
</dbReference>
<evidence type="ECO:0000256" key="13">
    <source>
        <dbReference type="SAM" id="SignalP"/>
    </source>
</evidence>
<keyword evidence="9" id="KW-0378">Hydrolase</keyword>
<dbReference type="InterPro" id="IPR036034">
    <property type="entry name" value="PDZ_sf"/>
</dbReference>
<sequence length="470" mass="49977">MLNHTSLSKYLFRPAILAAALSASVIFPSPATSAHAMVQVDFADLVERVSSGVVRISTTKPISEEMLSRNAQTSQLLREYLGEHAGNAPTIEHGFGTGFFITKDGYVLTNHHVVKDSDRITVTLNDRTEMDAILVGSDEASDIAVLKVEGKNFPALTMSRNELRVGEPVLAIGSPFGFDYSASAGIVSAKSRSMTPEATVPFIQSDVALNQGNSGGPLFNKRGEVVGVNSHIFSDTGGYMGLSFSIPIDTALHIYEQIKATGRVRRAAMGLVVQDVDRNLAEVYGLSRPQGALLTRVAVDSPADRAGLRPGDLVLNFNGHAITHAAEMLNLLNRAKPNDSFNLTYQRGNQKYVAQGTFAEAPSDVSAGGHHQSNNGLRLGLRLKELSSAEAQALASFGVNGGVMITSVSPMGLAARTGIQVGDVILGLNSYPTRSADEMAVAVKSLPREGVVPVQLIRQGTPAIIGMRIE</sequence>
<keyword evidence="16" id="KW-1185">Reference proteome</keyword>
<dbReference type="SMART" id="SM00228">
    <property type="entry name" value="PDZ"/>
    <property type="match status" value="2"/>
</dbReference>
<dbReference type="Pfam" id="PF13180">
    <property type="entry name" value="PDZ_2"/>
    <property type="match status" value="1"/>
</dbReference>
<feature type="domain" description="PDZ" evidence="14">
    <location>
        <begin position="372"/>
        <end position="458"/>
    </location>
</feature>
<comment type="caution">
    <text evidence="15">The sequence shown here is derived from an EMBL/GenBank/DDBJ whole genome shotgun (WGS) entry which is preliminary data.</text>
</comment>
<dbReference type="GO" id="GO:0004252">
    <property type="term" value="F:serine-type endopeptidase activity"/>
    <property type="evidence" value="ECO:0007669"/>
    <property type="project" value="InterPro"/>
</dbReference>
<organism evidence="15 16">
    <name type="scientific">Moraxella bovoculi 237</name>
    <dbReference type="NCBI Taxonomy" id="743974"/>
    <lineage>
        <taxon>Bacteria</taxon>
        <taxon>Pseudomonadati</taxon>
        <taxon>Pseudomonadota</taxon>
        <taxon>Gammaproteobacteria</taxon>
        <taxon>Moraxellales</taxon>
        <taxon>Moraxellaceae</taxon>
        <taxon>Moraxella</taxon>
    </lineage>
</organism>
<dbReference type="PANTHER" id="PTHR22939:SF130">
    <property type="entry name" value="PERIPLASMIC SERINE ENDOPROTEASE DEGP-LIKE-RELATED"/>
    <property type="match status" value="1"/>
</dbReference>
<dbReference type="PROSITE" id="PS50106">
    <property type="entry name" value="PDZ"/>
    <property type="match status" value="2"/>
</dbReference>
<dbReference type="SUPFAM" id="SSF50494">
    <property type="entry name" value="Trypsin-like serine proteases"/>
    <property type="match status" value="1"/>
</dbReference>
<protein>
    <recommendedName>
        <fullName evidence="6">Probable periplasmic serine endoprotease DegP-like</fullName>
        <ecNumber evidence="5">3.4.21.107</ecNumber>
    </recommendedName>
    <alternativeName>
        <fullName evidence="12">Protease Do</fullName>
    </alternativeName>
</protein>
<dbReference type="PRINTS" id="PR00834">
    <property type="entry name" value="PROTEASES2C"/>
</dbReference>
<evidence type="ECO:0000259" key="14">
    <source>
        <dbReference type="PROSITE" id="PS50106"/>
    </source>
</evidence>
<dbReference type="Gene3D" id="2.40.10.120">
    <property type="match status" value="1"/>
</dbReference>
<evidence type="ECO:0000256" key="1">
    <source>
        <dbReference type="ARBA" id="ARBA00001772"/>
    </source>
</evidence>
<evidence type="ECO:0000256" key="7">
    <source>
        <dbReference type="ARBA" id="ARBA00022670"/>
    </source>
</evidence>
<evidence type="ECO:0000256" key="10">
    <source>
        <dbReference type="ARBA" id="ARBA00022825"/>
    </source>
</evidence>
<name>A0A066UA94_9GAMM</name>
<evidence type="ECO:0000256" key="3">
    <source>
        <dbReference type="ARBA" id="ARBA00004418"/>
    </source>
</evidence>
<comment type="subcellular location">
    <subcellularLocation>
        <location evidence="3">Periplasm</location>
    </subcellularLocation>
</comment>
<gene>
    <name evidence="15" type="ORF">MBO_09428</name>
</gene>
<evidence type="ECO:0000256" key="6">
    <source>
        <dbReference type="ARBA" id="ARBA00013958"/>
    </source>
</evidence>
<keyword evidence="13" id="KW-0732">Signal</keyword>